<evidence type="ECO:0000313" key="1">
    <source>
        <dbReference type="EMBL" id="MBD7915649.1"/>
    </source>
</evidence>
<dbReference type="RefSeq" id="WP_191750406.1">
    <property type="nucleotide sequence ID" value="NZ_JACSQZ010000039.1"/>
</dbReference>
<protein>
    <submittedName>
        <fullName evidence="1">Acylneuraminate cytidylyltransferase</fullName>
    </submittedName>
</protein>
<dbReference type="PANTHER" id="PTHR42866">
    <property type="entry name" value="3-DEOXY-MANNO-OCTULOSONATE CYTIDYLYLTRANSFERASE"/>
    <property type="match status" value="1"/>
</dbReference>
<dbReference type="Gene3D" id="3.90.550.10">
    <property type="entry name" value="Spore Coat Polysaccharide Biosynthesis Protein SpsA, Chain A"/>
    <property type="match status" value="1"/>
</dbReference>
<gene>
    <name evidence="1" type="ORF">H9660_10885</name>
</gene>
<keyword evidence="2" id="KW-1185">Reference proteome</keyword>
<dbReference type="PANTHER" id="PTHR42866:SF1">
    <property type="entry name" value="SPORE COAT POLYSACCHARIDE BIOSYNTHESIS PROTEIN SPSF"/>
    <property type="match status" value="1"/>
</dbReference>
<proteinExistence type="predicted"/>
<name>A0ABR8Q5D3_9CLOT</name>
<reference evidence="1 2" key="1">
    <citation type="submission" date="2020-08" db="EMBL/GenBank/DDBJ databases">
        <title>A Genomic Blueprint of the Chicken Gut Microbiome.</title>
        <authorList>
            <person name="Gilroy R."/>
            <person name="Ravi A."/>
            <person name="Getino M."/>
            <person name="Pursley I."/>
            <person name="Horton D.L."/>
            <person name="Alikhan N.-F."/>
            <person name="Baker D."/>
            <person name="Gharbi K."/>
            <person name="Hall N."/>
            <person name="Watson M."/>
            <person name="Adriaenssens E.M."/>
            <person name="Foster-Nyarko E."/>
            <person name="Jarju S."/>
            <person name="Secka A."/>
            <person name="Antonio M."/>
            <person name="Oren A."/>
            <person name="Chaudhuri R."/>
            <person name="La Ragione R.M."/>
            <person name="Hildebrand F."/>
            <person name="Pallen M.J."/>
        </authorList>
    </citation>
    <scope>NUCLEOTIDE SEQUENCE [LARGE SCALE GENOMIC DNA]</scope>
    <source>
        <strain evidence="1 2">Sa3CUN1</strain>
    </source>
</reference>
<dbReference type="Pfam" id="PF02348">
    <property type="entry name" value="CTP_transf_3"/>
    <property type="match status" value="1"/>
</dbReference>
<dbReference type="GO" id="GO:0016779">
    <property type="term" value="F:nucleotidyltransferase activity"/>
    <property type="evidence" value="ECO:0007669"/>
    <property type="project" value="UniProtKB-KW"/>
</dbReference>
<dbReference type="Proteomes" id="UP000640335">
    <property type="component" value="Unassembled WGS sequence"/>
</dbReference>
<accession>A0ABR8Q5D3</accession>
<keyword evidence="1" id="KW-0808">Transferase</keyword>
<dbReference type="InterPro" id="IPR003329">
    <property type="entry name" value="Cytidylyl_trans"/>
</dbReference>
<organism evidence="1 2">
    <name type="scientific">Clostridium gallinarum</name>
    <dbReference type="NCBI Taxonomy" id="2762246"/>
    <lineage>
        <taxon>Bacteria</taxon>
        <taxon>Bacillati</taxon>
        <taxon>Bacillota</taxon>
        <taxon>Clostridia</taxon>
        <taxon>Eubacteriales</taxon>
        <taxon>Clostridiaceae</taxon>
        <taxon>Clostridium</taxon>
    </lineage>
</organism>
<dbReference type="InterPro" id="IPR029044">
    <property type="entry name" value="Nucleotide-diphossugar_trans"/>
</dbReference>
<evidence type="ECO:0000313" key="2">
    <source>
        <dbReference type="Proteomes" id="UP000640335"/>
    </source>
</evidence>
<dbReference type="EMBL" id="JACSQZ010000039">
    <property type="protein sequence ID" value="MBD7915649.1"/>
    <property type="molecule type" value="Genomic_DNA"/>
</dbReference>
<sequence>MKKVCIIQARLGSSRLPNKVLKKINEKTILDIVYERVEKSLDVLDEIIFAIPDGDKDIELEKYLIEKKYKYYKGSELDVLERYYKCALKFNADFIVRVTCDCPIVDYYTISDIVREAVNSNCDYIIKEDMPIGVTSEGFTFKALEKAYKEAKEDYQREHVISYFLDNSEFNNVFIKAEGILNRPDYRFTLDTEEDFTLIKEIYSEFNNDFLIDISKVIGFIDNNNELLFINNKIKQKTYKDYL</sequence>
<keyword evidence="1" id="KW-0548">Nucleotidyltransferase</keyword>
<comment type="caution">
    <text evidence="1">The sequence shown here is derived from an EMBL/GenBank/DDBJ whole genome shotgun (WGS) entry which is preliminary data.</text>
</comment>
<dbReference type="SUPFAM" id="SSF53448">
    <property type="entry name" value="Nucleotide-diphospho-sugar transferases"/>
    <property type="match status" value="1"/>
</dbReference>